<evidence type="ECO:0000313" key="2">
    <source>
        <dbReference type="EMBL" id="KAG0536376.1"/>
    </source>
</evidence>
<dbReference type="EMBL" id="CM027682">
    <property type="protein sequence ID" value="KAG0536376.1"/>
    <property type="molecule type" value="Genomic_DNA"/>
</dbReference>
<protein>
    <recommendedName>
        <fullName evidence="1">KIB1-4 beta-propeller domain-containing protein</fullName>
    </recommendedName>
</protein>
<dbReference type="PANTHER" id="PTHR33127">
    <property type="entry name" value="TRANSMEMBRANE PROTEIN"/>
    <property type="match status" value="1"/>
</dbReference>
<proteinExistence type="predicted"/>
<name>A0A921RBL1_SORBI</name>
<gene>
    <name evidence="2" type="ORF">BDA96_03G058400</name>
</gene>
<dbReference type="PANTHER" id="PTHR33127:SF45">
    <property type="entry name" value="OS05G0143700 PROTEIN"/>
    <property type="match status" value="1"/>
</dbReference>
<comment type="caution">
    <text evidence="2">The sequence shown here is derived from an EMBL/GenBank/DDBJ whole genome shotgun (WGS) entry which is preliminary data.</text>
</comment>
<dbReference type="AlphaFoldDB" id="A0A921RBL1"/>
<sequence length="356" mass="38814">MESKLTEDVGPLAAAAVASSFPLLVYDYEHGDPPEISQTVLSVADGSMRTIRVPEMCDYTCLETPQGLMLMVDTASGSCWLWNPQTGEKTALPSMNGGELPDHCRCLVSDTISSPPNWVSDDDVDHPDSLVLVYDLTRPELLFCRIRGGAGWVKQSYDIDVGIEVPAATGEDEGPIPTPSAVISDMAAVQGVFYYSESRDVIGALFSFADDPEPRLELVTFDARLPTLALDAPQLTVTKSYLLESSRELFLVCLFYIGCTVERIEEVGAYVMDFTEKEWCKVTDIGDAAFLLGPGCFAASCAAAEHGLKSGCVYLADDDNDVHIFHLKDGTRELVKPTQDIPALSREPFWLVPVQP</sequence>
<dbReference type="Pfam" id="PF03478">
    <property type="entry name" value="Beta-prop_KIB1-4"/>
    <property type="match status" value="1"/>
</dbReference>
<feature type="domain" description="KIB1-4 beta-propeller" evidence="1">
    <location>
        <begin position="41"/>
        <end position="325"/>
    </location>
</feature>
<reference evidence="2" key="1">
    <citation type="journal article" date="2019" name="BMC Genomics">
        <title>A new reference genome for Sorghum bicolor reveals high levels of sequence similarity between sweet and grain genotypes: implications for the genetics of sugar metabolism.</title>
        <authorList>
            <person name="Cooper E.A."/>
            <person name="Brenton Z.W."/>
            <person name="Flinn B.S."/>
            <person name="Jenkins J."/>
            <person name="Shu S."/>
            <person name="Flowers D."/>
            <person name="Luo F."/>
            <person name="Wang Y."/>
            <person name="Xia P."/>
            <person name="Barry K."/>
            <person name="Daum C."/>
            <person name="Lipzen A."/>
            <person name="Yoshinaga Y."/>
            <person name="Schmutz J."/>
            <person name="Saski C."/>
            <person name="Vermerris W."/>
            <person name="Kresovich S."/>
        </authorList>
    </citation>
    <scope>NUCLEOTIDE SEQUENCE</scope>
</reference>
<dbReference type="SUPFAM" id="SSF50965">
    <property type="entry name" value="Galactose oxidase, central domain"/>
    <property type="match status" value="1"/>
</dbReference>
<reference evidence="2" key="2">
    <citation type="submission" date="2020-10" db="EMBL/GenBank/DDBJ databases">
        <authorList>
            <person name="Cooper E.A."/>
            <person name="Brenton Z.W."/>
            <person name="Flinn B.S."/>
            <person name="Jenkins J."/>
            <person name="Shu S."/>
            <person name="Flowers D."/>
            <person name="Luo F."/>
            <person name="Wang Y."/>
            <person name="Xia P."/>
            <person name="Barry K."/>
            <person name="Daum C."/>
            <person name="Lipzen A."/>
            <person name="Yoshinaga Y."/>
            <person name="Schmutz J."/>
            <person name="Saski C."/>
            <person name="Vermerris W."/>
            <person name="Kresovich S."/>
        </authorList>
    </citation>
    <scope>NUCLEOTIDE SEQUENCE</scope>
</reference>
<dbReference type="Proteomes" id="UP000807115">
    <property type="component" value="Chromosome 3"/>
</dbReference>
<organism evidence="2 3">
    <name type="scientific">Sorghum bicolor</name>
    <name type="common">Sorghum</name>
    <name type="synonym">Sorghum vulgare</name>
    <dbReference type="NCBI Taxonomy" id="4558"/>
    <lineage>
        <taxon>Eukaryota</taxon>
        <taxon>Viridiplantae</taxon>
        <taxon>Streptophyta</taxon>
        <taxon>Embryophyta</taxon>
        <taxon>Tracheophyta</taxon>
        <taxon>Spermatophyta</taxon>
        <taxon>Magnoliopsida</taxon>
        <taxon>Liliopsida</taxon>
        <taxon>Poales</taxon>
        <taxon>Poaceae</taxon>
        <taxon>PACMAD clade</taxon>
        <taxon>Panicoideae</taxon>
        <taxon>Andropogonodae</taxon>
        <taxon>Andropogoneae</taxon>
        <taxon>Sorghinae</taxon>
        <taxon>Sorghum</taxon>
    </lineage>
</organism>
<dbReference type="InterPro" id="IPR011043">
    <property type="entry name" value="Gal_Oxase/kelch_b-propeller"/>
</dbReference>
<dbReference type="InterPro" id="IPR005174">
    <property type="entry name" value="KIB1-4_b-propeller"/>
</dbReference>
<accession>A0A921RBL1</accession>
<evidence type="ECO:0000313" key="3">
    <source>
        <dbReference type="Proteomes" id="UP000807115"/>
    </source>
</evidence>
<evidence type="ECO:0000259" key="1">
    <source>
        <dbReference type="Pfam" id="PF03478"/>
    </source>
</evidence>